<dbReference type="FunFam" id="3.40.50.720:FF:000084">
    <property type="entry name" value="Short-chain dehydrogenase reductase"/>
    <property type="match status" value="1"/>
</dbReference>
<comment type="caution">
    <text evidence="4">The sequence shown here is derived from an EMBL/GenBank/DDBJ whole genome shotgun (WGS) entry which is preliminary data.</text>
</comment>
<dbReference type="Pfam" id="PF13561">
    <property type="entry name" value="adh_short_C2"/>
    <property type="match status" value="1"/>
</dbReference>
<evidence type="ECO:0000256" key="3">
    <source>
        <dbReference type="SAM" id="MobiDB-lite"/>
    </source>
</evidence>
<dbReference type="PROSITE" id="PS00061">
    <property type="entry name" value="ADH_SHORT"/>
    <property type="match status" value="1"/>
</dbReference>
<keyword evidence="2" id="KW-0560">Oxidoreductase</keyword>
<dbReference type="InterPro" id="IPR020904">
    <property type="entry name" value="Sc_DH/Rdtase_CS"/>
</dbReference>
<dbReference type="PRINTS" id="PR00081">
    <property type="entry name" value="GDHRDH"/>
</dbReference>
<evidence type="ECO:0008006" key="6">
    <source>
        <dbReference type="Google" id="ProtNLM"/>
    </source>
</evidence>
<dbReference type="GO" id="GO:0032787">
    <property type="term" value="P:monocarboxylic acid metabolic process"/>
    <property type="evidence" value="ECO:0007669"/>
    <property type="project" value="UniProtKB-ARBA"/>
</dbReference>
<sequence>MSEAPISRAGYDRIAIVTGADSGIGKATAVALAGQGFDVGITFHSDGEGAEETAGLVRGKGRAAAVRRHDLTDPERAAAAVDELAGELGGVGVLVNNAGTGSGTPLMEMGFEQWRSVLAVDLDGAFLCAQRAVRRMIAAGRGGRVVNVTSVHEEHPRVGAGPYCAAKGGLRMLSRVLALELAPYGITVNTVAPGEIATPMTGQEDQPPEPGSRPGYPIDRPGDAREVAAVVAFLASPASSYVTGASLFVDGGLGLMGPQAAGALTSGEWRRG</sequence>
<evidence type="ECO:0000256" key="1">
    <source>
        <dbReference type="ARBA" id="ARBA00006484"/>
    </source>
</evidence>
<dbReference type="Gene3D" id="3.40.50.720">
    <property type="entry name" value="NAD(P)-binding Rossmann-like Domain"/>
    <property type="match status" value="1"/>
</dbReference>
<name>A0A841CUM4_PLAVE</name>
<reference evidence="4 5" key="1">
    <citation type="submission" date="2020-08" db="EMBL/GenBank/DDBJ databases">
        <title>Genomic Encyclopedia of Type Strains, Phase III (KMG-III): the genomes of soil and plant-associated and newly described type strains.</title>
        <authorList>
            <person name="Whitman W."/>
        </authorList>
    </citation>
    <scope>NUCLEOTIDE SEQUENCE [LARGE SCALE GENOMIC DNA]</scope>
    <source>
        <strain evidence="4 5">CECT 3303</strain>
    </source>
</reference>
<proteinExistence type="inferred from homology"/>
<dbReference type="RefSeq" id="WP_184938498.1">
    <property type="nucleotide sequence ID" value="NZ_BAAAWZ010000001.1"/>
</dbReference>
<dbReference type="GO" id="GO:0016491">
    <property type="term" value="F:oxidoreductase activity"/>
    <property type="evidence" value="ECO:0007669"/>
    <property type="project" value="UniProtKB-KW"/>
</dbReference>
<feature type="region of interest" description="Disordered" evidence="3">
    <location>
        <begin position="197"/>
        <end position="220"/>
    </location>
</feature>
<dbReference type="Proteomes" id="UP000562352">
    <property type="component" value="Unassembled WGS sequence"/>
</dbReference>
<dbReference type="SUPFAM" id="SSF51735">
    <property type="entry name" value="NAD(P)-binding Rossmann-fold domains"/>
    <property type="match status" value="1"/>
</dbReference>
<accession>A0A841CUM4</accession>
<dbReference type="NCBIfam" id="NF009384">
    <property type="entry name" value="PRK12743.1"/>
    <property type="match status" value="1"/>
</dbReference>
<evidence type="ECO:0000313" key="5">
    <source>
        <dbReference type="Proteomes" id="UP000562352"/>
    </source>
</evidence>
<dbReference type="PRINTS" id="PR00080">
    <property type="entry name" value="SDRFAMILY"/>
</dbReference>
<gene>
    <name evidence="4" type="ORF">FHS22_000798</name>
</gene>
<dbReference type="PANTHER" id="PTHR42879">
    <property type="entry name" value="3-OXOACYL-(ACYL-CARRIER-PROTEIN) REDUCTASE"/>
    <property type="match status" value="1"/>
</dbReference>
<dbReference type="PANTHER" id="PTHR42879:SF2">
    <property type="entry name" value="3-OXOACYL-[ACYL-CARRIER-PROTEIN] REDUCTASE FABG"/>
    <property type="match status" value="1"/>
</dbReference>
<protein>
    <recommendedName>
        <fullName evidence="6">SDR family oxidoreductase</fullName>
    </recommendedName>
</protein>
<dbReference type="InterPro" id="IPR002347">
    <property type="entry name" value="SDR_fam"/>
</dbReference>
<keyword evidence="5" id="KW-1185">Reference proteome</keyword>
<comment type="similarity">
    <text evidence="1">Belongs to the short-chain dehydrogenases/reductases (SDR) family.</text>
</comment>
<evidence type="ECO:0000313" key="4">
    <source>
        <dbReference type="EMBL" id="MBB5961541.1"/>
    </source>
</evidence>
<dbReference type="EMBL" id="JACHJJ010000002">
    <property type="protein sequence ID" value="MBB5961541.1"/>
    <property type="molecule type" value="Genomic_DNA"/>
</dbReference>
<dbReference type="InterPro" id="IPR050259">
    <property type="entry name" value="SDR"/>
</dbReference>
<evidence type="ECO:0000256" key="2">
    <source>
        <dbReference type="ARBA" id="ARBA00023002"/>
    </source>
</evidence>
<organism evidence="4 5">
    <name type="scientific">Planomonospora venezuelensis</name>
    <dbReference type="NCBI Taxonomy" id="1999"/>
    <lineage>
        <taxon>Bacteria</taxon>
        <taxon>Bacillati</taxon>
        <taxon>Actinomycetota</taxon>
        <taxon>Actinomycetes</taxon>
        <taxon>Streptosporangiales</taxon>
        <taxon>Streptosporangiaceae</taxon>
        <taxon>Planomonospora</taxon>
    </lineage>
</organism>
<dbReference type="AlphaFoldDB" id="A0A841CUM4"/>
<dbReference type="InterPro" id="IPR036291">
    <property type="entry name" value="NAD(P)-bd_dom_sf"/>
</dbReference>